<name>A0ABT6NUP5_9BACT</name>
<reference evidence="3 4" key="1">
    <citation type="submission" date="2023-04" db="EMBL/GenBank/DDBJ databases">
        <title>The genome sequence of Polyangium sorediatum DSM14670.</title>
        <authorList>
            <person name="Zhang X."/>
        </authorList>
    </citation>
    <scope>NUCLEOTIDE SEQUENCE [LARGE SCALE GENOMIC DNA]</scope>
    <source>
        <strain evidence="3 4">DSM 14670</strain>
    </source>
</reference>
<protein>
    <recommendedName>
        <fullName evidence="2">EF-hand domain-containing protein</fullName>
    </recommendedName>
</protein>
<dbReference type="PROSITE" id="PS50222">
    <property type="entry name" value="EF_HAND_2"/>
    <property type="match status" value="1"/>
</dbReference>
<evidence type="ECO:0000256" key="1">
    <source>
        <dbReference type="SAM" id="SignalP"/>
    </source>
</evidence>
<dbReference type="Proteomes" id="UP001160301">
    <property type="component" value="Unassembled WGS sequence"/>
</dbReference>
<proteinExistence type="predicted"/>
<sequence>MRARLTRSPVLRRVLRSFGLVATVAAAASCHEGIDTTRIAPPKATLGDDLYGVLCDRIGASSLTEDLTGGSYHAICHYSNQGIYADTVDTSFLPPARGAEQETARALGIAKVEAMAKRRSDLVQAFNAIFPDIEIDDVTTEAEGDKVRLHDALLSFSQNLSRLYESNPFEPQGTPTVPASTRALGEVFASFMQSEPARQAFSKIWGRQGYRPTGAALGAVRPLLSYPRLRPLLGSALDVLAPEGVMAPELTQILRVVERDLATSKPTLAPLAPIVVDPATAQPNRPMETLEMLSRILLDQDARYTKDASAEPTWIARRDRRGFVVPFGNVPGQAGTVPAPFADKDGDGFADTDEFGQFVTDINVPVAAIAPFSPQGTPGTDAYGRAEPQIYEYVDTSRTLIGAVAQDLAPLVDATQYAPSGGEDAWKDERETLMYAVAGATMLLGDREDAVYDLETEEVKPAGTTCASCVPYRRFKADTSPLPDLAHALGQILADPESDALVLGLIDLVENHEQELSRLLGAALKIRKIALDHDTLAAQGTEKRAGIPYEAPIWDEIAAVMGRVTQRPGLTAKLIGSFGDPAFVTPTGGVSHMGESLMRLMTNRDEMTYYDDDLNGPAWNVTTNNTLDPSTPVDRTKPVAGENRSCWERTLDIIHHANNVKACNKKGARVKAAIGSLSVTWPLELFDPGGYDECELLAFPNLGVFYLDSVLPADHPKRAEFKIKSGTLEGILDFLGVFTDKGALFEQSSGITGLTLKPEPKALNRLVFFGATSDQFSVLPDIDLYILGGNAKNKKTNDFISNLIEPVPTVVCPQTQIETRKCQTSADILRLRGENTLFVLERFGFYDYLRPLVTTFANATCNAAGTQCTQQNGEFVVDGEVMLLDLIEILKRHWPGPDHGAECDSSGDAKTNPIYCSGAGVNTYEPILADAFMTDIVPALHEFSKAMRDVSKVTVARGPNAGKVLTGADVLEKTAQLLFDPAYAAAAGMTDRKGNKGTTWVDGTPQAQHTVFTLFADGLHAMDLRFDNACGCSGKAGQELADCQAAHDTCKADAERRKGQWKRARSQLVDQFLAVEGEGAAAKFANPAIPRALSTTLRVFREQVNAHCPDRENGTPCTWAKELGKSLADGLDSPMAAALVDLLEKIRQDETARRELERLLDHLLSSASDGQALEATLSSLADALQALLADTEIAPLLNAAAPGARPEDEAGNKGALPAALQLLKALNSDVYDKYHVMDHILPNLVTPMEPVNGVARLSPLEIIMDTVAEVSRIDAAANPGPLAPTDYETIFGSARDFLTSPTRGLEQIYTIVQKRPRQ</sequence>
<dbReference type="InterPro" id="IPR002048">
    <property type="entry name" value="EF_hand_dom"/>
</dbReference>
<keyword evidence="4" id="KW-1185">Reference proteome</keyword>
<evidence type="ECO:0000259" key="2">
    <source>
        <dbReference type="PROSITE" id="PS50222"/>
    </source>
</evidence>
<feature type="domain" description="EF-hand" evidence="2">
    <location>
        <begin position="343"/>
        <end position="365"/>
    </location>
</feature>
<feature type="chain" id="PRO_5047373574" description="EF-hand domain-containing protein" evidence="1">
    <location>
        <begin position="28"/>
        <end position="1318"/>
    </location>
</feature>
<evidence type="ECO:0000313" key="3">
    <source>
        <dbReference type="EMBL" id="MDI1432048.1"/>
    </source>
</evidence>
<accession>A0ABT6NUP5</accession>
<keyword evidence="1" id="KW-0732">Signal</keyword>
<organism evidence="3 4">
    <name type="scientific">Polyangium sorediatum</name>
    <dbReference type="NCBI Taxonomy" id="889274"/>
    <lineage>
        <taxon>Bacteria</taxon>
        <taxon>Pseudomonadati</taxon>
        <taxon>Myxococcota</taxon>
        <taxon>Polyangia</taxon>
        <taxon>Polyangiales</taxon>
        <taxon>Polyangiaceae</taxon>
        <taxon>Polyangium</taxon>
    </lineage>
</organism>
<dbReference type="RefSeq" id="WP_136969905.1">
    <property type="nucleotide sequence ID" value="NZ_JARZHI010000018.1"/>
</dbReference>
<evidence type="ECO:0000313" key="4">
    <source>
        <dbReference type="Proteomes" id="UP001160301"/>
    </source>
</evidence>
<feature type="signal peptide" evidence="1">
    <location>
        <begin position="1"/>
        <end position="27"/>
    </location>
</feature>
<comment type="caution">
    <text evidence="3">The sequence shown here is derived from an EMBL/GenBank/DDBJ whole genome shotgun (WGS) entry which is preliminary data.</text>
</comment>
<gene>
    <name evidence="3" type="ORF">QHF89_21300</name>
</gene>
<dbReference type="PROSITE" id="PS51257">
    <property type="entry name" value="PROKAR_LIPOPROTEIN"/>
    <property type="match status" value="1"/>
</dbReference>
<dbReference type="EMBL" id="JARZHI010000018">
    <property type="protein sequence ID" value="MDI1432048.1"/>
    <property type="molecule type" value="Genomic_DNA"/>
</dbReference>